<dbReference type="Gene3D" id="3.30.10.20">
    <property type="match status" value="1"/>
</dbReference>
<accession>A0ABR9QY42</accession>
<dbReference type="PANTHER" id="PTHR30627">
    <property type="entry name" value="PEPTIDOGLYCAN D,D-TRANSPEPTIDASE"/>
    <property type="match status" value="1"/>
</dbReference>
<dbReference type="EMBL" id="JADCKA010000009">
    <property type="protein sequence ID" value="MBE5035794.1"/>
    <property type="molecule type" value="Genomic_DNA"/>
</dbReference>
<gene>
    <name evidence="5" type="ORF">INF20_05840</name>
</gene>
<dbReference type="SUPFAM" id="SSF54184">
    <property type="entry name" value="Penicillin-binding protein 2x (pbp-2x), c-terminal domain"/>
    <property type="match status" value="1"/>
</dbReference>
<comment type="similarity">
    <text evidence="2">Belongs to the transpeptidase family.</text>
</comment>
<proteinExistence type="inferred from homology"/>
<dbReference type="InterPro" id="IPR036138">
    <property type="entry name" value="PBP_dimer_sf"/>
</dbReference>
<comment type="subcellular location">
    <subcellularLocation>
        <location evidence="1">Membrane</location>
    </subcellularLocation>
</comment>
<feature type="domain" description="PASTA" evidence="4">
    <location>
        <begin position="610"/>
        <end position="674"/>
    </location>
</feature>
<keyword evidence="3" id="KW-0472">Membrane</keyword>
<dbReference type="Gene3D" id="3.40.710.10">
    <property type="entry name" value="DD-peptidase/beta-lactamase superfamily"/>
    <property type="match status" value="1"/>
</dbReference>
<dbReference type="Gene3D" id="3.90.1310.10">
    <property type="entry name" value="Penicillin-binding protein 2a (Domain 2)"/>
    <property type="match status" value="1"/>
</dbReference>
<dbReference type="SUPFAM" id="SSF56519">
    <property type="entry name" value="Penicillin binding protein dimerisation domain"/>
    <property type="match status" value="1"/>
</dbReference>
<dbReference type="InterPro" id="IPR005311">
    <property type="entry name" value="PBP_dimer"/>
</dbReference>
<dbReference type="Proteomes" id="UP001516588">
    <property type="component" value="Unassembled WGS sequence"/>
</dbReference>
<dbReference type="InterPro" id="IPR050515">
    <property type="entry name" value="Beta-lactam/transpept"/>
</dbReference>
<dbReference type="Pfam" id="PF00905">
    <property type="entry name" value="Transpeptidase"/>
    <property type="match status" value="1"/>
</dbReference>
<dbReference type="RefSeq" id="WP_226385442.1">
    <property type="nucleotide sequence ID" value="NZ_JADCKA010000009.1"/>
</dbReference>
<dbReference type="Pfam" id="PF03793">
    <property type="entry name" value="PASTA"/>
    <property type="match status" value="1"/>
</dbReference>
<organism evidence="5 6">
    <name type="scientific">Gallibacter intestinalis</name>
    <dbReference type="NCBI Taxonomy" id="2779356"/>
    <lineage>
        <taxon>Bacteria</taxon>
        <taxon>Bacillati</taxon>
        <taxon>Bacillota</taxon>
        <taxon>Clostridia</taxon>
        <taxon>Eubacteriales</taxon>
        <taxon>Eubacteriaceae</taxon>
        <taxon>Gallibacter</taxon>
    </lineage>
</organism>
<evidence type="ECO:0000313" key="6">
    <source>
        <dbReference type="Proteomes" id="UP001516588"/>
    </source>
</evidence>
<dbReference type="Pfam" id="PF03717">
    <property type="entry name" value="PBP_dimer"/>
    <property type="match status" value="1"/>
</dbReference>
<name>A0ABR9QY42_9FIRM</name>
<dbReference type="SUPFAM" id="SSF56601">
    <property type="entry name" value="beta-lactamase/transpeptidase-like"/>
    <property type="match status" value="1"/>
</dbReference>
<sequence>MKKIKGFKATILNKKRIVVAFCIFSVVLVALCVRTGYLQIVRGNELETMAVEQQMKDEILQPKRGGIYDRNGNELAVNIESYSVWVRPGEMKTGKDEAEKQKNYEDTIAKLAELLGNDKEELQKTIEDSKRTLLKVSKSVDRDKADEIREAGLTGVSLNQEVKRYYPMGDFLSHTLGSVTDDNSGLSGIELAYDRYLAGVEGRWVKNTDISGNSLVDGTEKYYEPQDGSNVVLTIDQVIQNYTEKSVKAAYEKYKAKRVSCIVMETETGEIMSMASAPSFDPNNSRVPTDEKEKEEFSKLSADEQMDYLNNMWRNPLISNVYEPGSTAKLITTAAALEEGITKKEESFKCEGYYTVNGIKVKCWSYEKPHGTEDLYESVGNSCNPVFMQLAMRLGKEKYYDYLDLFGLSEPTGIDFPGEASPILANEETASQLDLAIMGFGQTNAVTPIQMITAASALGNDGKLMEPHLVKELTDSDGNTVETIEPKVVRQAVSKDTADEMRVIMQSVVDNATGSKAQIAGYSVGGKTGTSQVADTEHGGYTSDVIASFIGMAPMEDPKYTILYIIDSPAGGDQGGEIAAPESRDLLEKILKYADIKPNYTEEEQKEIEEETTVSVPNVTGKKLSEAKKLLSEKGLKYIISPEMEKETEFVIKEQYPAAGEKSTKNGIVYLYRE</sequence>
<dbReference type="PANTHER" id="PTHR30627:SF1">
    <property type="entry name" value="PEPTIDOGLYCAN D,D-TRANSPEPTIDASE FTSI"/>
    <property type="match status" value="1"/>
</dbReference>
<evidence type="ECO:0000313" key="5">
    <source>
        <dbReference type="EMBL" id="MBE5035794.1"/>
    </source>
</evidence>
<evidence type="ECO:0000259" key="4">
    <source>
        <dbReference type="PROSITE" id="PS51178"/>
    </source>
</evidence>
<comment type="caution">
    <text evidence="5">The sequence shown here is derived from an EMBL/GenBank/DDBJ whole genome shotgun (WGS) entry which is preliminary data.</text>
</comment>
<keyword evidence="6" id="KW-1185">Reference proteome</keyword>
<protein>
    <submittedName>
        <fullName evidence="5">PASTA domain-containing protein</fullName>
    </submittedName>
</protein>
<dbReference type="CDD" id="cd06576">
    <property type="entry name" value="PASTA_Pbp2x-like_1"/>
    <property type="match status" value="1"/>
</dbReference>
<dbReference type="SMART" id="SM00740">
    <property type="entry name" value="PASTA"/>
    <property type="match status" value="1"/>
</dbReference>
<dbReference type="InterPro" id="IPR012338">
    <property type="entry name" value="Beta-lactam/transpept-like"/>
</dbReference>
<evidence type="ECO:0000256" key="1">
    <source>
        <dbReference type="ARBA" id="ARBA00004370"/>
    </source>
</evidence>
<dbReference type="InterPro" id="IPR001460">
    <property type="entry name" value="PCN-bd_Tpept"/>
</dbReference>
<evidence type="ECO:0000256" key="2">
    <source>
        <dbReference type="ARBA" id="ARBA00007171"/>
    </source>
</evidence>
<dbReference type="InterPro" id="IPR005543">
    <property type="entry name" value="PASTA_dom"/>
</dbReference>
<reference evidence="5 6" key="1">
    <citation type="submission" date="2020-10" db="EMBL/GenBank/DDBJ databases">
        <title>ChiBAC.</title>
        <authorList>
            <person name="Zenner C."/>
            <person name="Hitch T.C.A."/>
            <person name="Clavel T."/>
        </authorList>
    </citation>
    <scope>NUCLEOTIDE SEQUENCE [LARGE SCALE GENOMIC DNA]</scope>
    <source>
        <strain evidence="5 6">DSM 108706</strain>
    </source>
</reference>
<evidence type="ECO:0000256" key="3">
    <source>
        <dbReference type="ARBA" id="ARBA00023136"/>
    </source>
</evidence>
<dbReference type="PROSITE" id="PS51178">
    <property type="entry name" value="PASTA"/>
    <property type="match status" value="1"/>
</dbReference>